<dbReference type="Pfam" id="PF01554">
    <property type="entry name" value="MatE"/>
    <property type="match status" value="2"/>
</dbReference>
<feature type="transmembrane region" description="Helical" evidence="10">
    <location>
        <begin position="96"/>
        <end position="119"/>
    </location>
</feature>
<evidence type="ECO:0000256" key="3">
    <source>
        <dbReference type="ARBA" id="ARBA00022106"/>
    </source>
</evidence>
<evidence type="ECO:0000256" key="10">
    <source>
        <dbReference type="SAM" id="Phobius"/>
    </source>
</evidence>
<protein>
    <recommendedName>
        <fullName evidence="3">Multidrug export protein MepA</fullName>
    </recommendedName>
</protein>
<evidence type="ECO:0000256" key="7">
    <source>
        <dbReference type="ARBA" id="ARBA00022989"/>
    </source>
</evidence>
<feature type="transmembrane region" description="Helical" evidence="10">
    <location>
        <begin position="161"/>
        <end position="182"/>
    </location>
</feature>
<comment type="caution">
    <text evidence="11">The sequence shown here is derived from an EMBL/GenBank/DDBJ whole genome shotgun (WGS) entry which is preliminary data.</text>
</comment>
<feature type="transmembrane region" description="Helical" evidence="10">
    <location>
        <begin position="415"/>
        <end position="434"/>
    </location>
</feature>
<sequence length="451" mass="48182">MFLEKDGILKRFAKYASLNVLGMLGLSCYILADTFFVSMGLGANGLAALNLAIPVYSFLHGSGLMLGMGGGTQFAIQKSQNKREAANRIFTHTIRLAAIFAAVFVLLGLFLTETLVHLLGADEAVFAMTKTYMQVILLFAPAFLLNNVLLCFVRNDGAPQLAMAAMIGGSLSNVILDYVFIFPLGMGIFGAVLATGLAPIFSMLILSPHFLKKKNTFHLVKCRMEGRESLGIISSGIPSLITEVSSGIVMIVFNSILLRLQGNIGVAAYGVIANLSLVVLALFTGIAQGIQPILSSSFGAGREREMQSILRYALLSMLVLSGLLYMGVFFGASQIAAIFNSAGDKMLQHLAVEGLRIYFLACPFAGYNIILSVYFTSTGIPRPAHIISILRGFAVILPMALLLSSLAGIAGVWSAFPVTELLVAGMGVVFYGVYRKKKGKGGGTEQKQGNE</sequence>
<feature type="transmembrane region" description="Helical" evidence="10">
    <location>
        <begin position="131"/>
        <end position="149"/>
    </location>
</feature>
<dbReference type="NCBIfam" id="TIGR00797">
    <property type="entry name" value="matE"/>
    <property type="match status" value="1"/>
</dbReference>
<dbReference type="InterPro" id="IPR045070">
    <property type="entry name" value="MATE_MepA-like"/>
</dbReference>
<proteinExistence type="inferred from homology"/>
<dbReference type="InterPro" id="IPR051327">
    <property type="entry name" value="MATE_MepA_subfamily"/>
</dbReference>
<feature type="transmembrane region" description="Helical" evidence="10">
    <location>
        <begin position="232"/>
        <end position="258"/>
    </location>
</feature>
<dbReference type="GO" id="GO:0042910">
    <property type="term" value="F:xenobiotic transmembrane transporter activity"/>
    <property type="evidence" value="ECO:0007669"/>
    <property type="project" value="InterPro"/>
</dbReference>
<feature type="transmembrane region" description="Helical" evidence="10">
    <location>
        <begin position="12"/>
        <end position="32"/>
    </location>
</feature>
<dbReference type="InterPro" id="IPR002528">
    <property type="entry name" value="MATE_fam"/>
</dbReference>
<dbReference type="GO" id="GO:0005886">
    <property type="term" value="C:plasma membrane"/>
    <property type="evidence" value="ECO:0007669"/>
    <property type="project" value="UniProtKB-SubCell"/>
</dbReference>
<feature type="transmembrane region" description="Helical" evidence="10">
    <location>
        <begin position="389"/>
        <end position="409"/>
    </location>
</feature>
<evidence type="ECO:0000256" key="6">
    <source>
        <dbReference type="ARBA" id="ARBA00022692"/>
    </source>
</evidence>
<dbReference type="PANTHER" id="PTHR43823">
    <property type="entry name" value="SPORULATION PROTEIN YKVU"/>
    <property type="match status" value="1"/>
</dbReference>
<evidence type="ECO:0000313" key="12">
    <source>
        <dbReference type="Proteomes" id="UP000617951"/>
    </source>
</evidence>
<evidence type="ECO:0000256" key="5">
    <source>
        <dbReference type="ARBA" id="ARBA00022475"/>
    </source>
</evidence>
<dbReference type="InterPro" id="IPR048279">
    <property type="entry name" value="MdtK-like"/>
</dbReference>
<feature type="transmembrane region" description="Helical" evidence="10">
    <location>
        <begin position="357"/>
        <end position="377"/>
    </location>
</feature>
<dbReference type="GO" id="GO:0015297">
    <property type="term" value="F:antiporter activity"/>
    <property type="evidence" value="ECO:0007669"/>
    <property type="project" value="InterPro"/>
</dbReference>
<feature type="transmembrane region" description="Helical" evidence="10">
    <location>
        <begin position="309"/>
        <end position="337"/>
    </location>
</feature>
<evidence type="ECO:0000256" key="8">
    <source>
        <dbReference type="ARBA" id="ARBA00023136"/>
    </source>
</evidence>
<keyword evidence="9" id="KW-0046">Antibiotic resistance</keyword>
<evidence type="ECO:0000256" key="9">
    <source>
        <dbReference type="ARBA" id="ARBA00023251"/>
    </source>
</evidence>
<dbReference type="EMBL" id="JACRSS010000001">
    <property type="protein sequence ID" value="MBC8538222.1"/>
    <property type="molecule type" value="Genomic_DNA"/>
</dbReference>
<dbReference type="Proteomes" id="UP000617951">
    <property type="component" value="Unassembled WGS sequence"/>
</dbReference>
<evidence type="ECO:0000256" key="1">
    <source>
        <dbReference type="ARBA" id="ARBA00004651"/>
    </source>
</evidence>
<feature type="transmembrane region" description="Helical" evidence="10">
    <location>
        <begin position="264"/>
        <end position="288"/>
    </location>
</feature>
<feature type="transmembrane region" description="Helical" evidence="10">
    <location>
        <begin position="52"/>
        <end position="76"/>
    </location>
</feature>
<keyword evidence="6 10" id="KW-0812">Transmembrane</keyword>
<dbReference type="AlphaFoldDB" id="A0A926DI61"/>
<dbReference type="GO" id="GO:0046677">
    <property type="term" value="P:response to antibiotic"/>
    <property type="evidence" value="ECO:0007669"/>
    <property type="project" value="UniProtKB-KW"/>
</dbReference>
<keyword evidence="12" id="KW-1185">Reference proteome</keyword>
<name>A0A926DI61_9FIRM</name>
<dbReference type="CDD" id="cd13143">
    <property type="entry name" value="MATE_MepA_like"/>
    <property type="match status" value="1"/>
</dbReference>
<accession>A0A926DI61</accession>
<dbReference type="PANTHER" id="PTHR43823:SF3">
    <property type="entry name" value="MULTIDRUG EXPORT PROTEIN MEPA"/>
    <property type="match status" value="1"/>
</dbReference>
<evidence type="ECO:0000313" key="11">
    <source>
        <dbReference type="EMBL" id="MBC8538222.1"/>
    </source>
</evidence>
<dbReference type="PIRSF" id="PIRSF006603">
    <property type="entry name" value="DinF"/>
    <property type="match status" value="1"/>
</dbReference>
<comment type="similarity">
    <text evidence="2">Belongs to the multi antimicrobial extrusion (MATE) (TC 2.A.66.1) family. MepA subfamily.</text>
</comment>
<dbReference type="PROSITE" id="PS51257">
    <property type="entry name" value="PROKAR_LIPOPROTEIN"/>
    <property type="match status" value="1"/>
</dbReference>
<gene>
    <name evidence="11" type="ORF">H8693_04670</name>
</gene>
<feature type="transmembrane region" description="Helical" evidence="10">
    <location>
        <begin position="188"/>
        <end position="211"/>
    </location>
</feature>
<evidence type="ECO:0000256" key="4">
    <source>
        <dbReference type="ARBA" id="ARBA00022448"/>
    </source>
</evidence>
<keyword evidence="4" id="KW-0813">Transport</keyword>
<keyword evidence="7 10" id="KW-1133">Transmembrane helix</keyword>
<keyword evidence="8 10" id="KW-0472">Membrane</keyword>
<keyword evidence="5" id="KW-1003">Cell membrane</keyword>
<organism evidence="11 12">
    <name type="scientific">Guopingia tenuis</name>
    <dbReference type="NCBI Taxonomy" id="2763656"/>
    <lineage>
        <taxon>Bacteria</taxon>
        <taxon>Bacillati</taxon>
        <taxon>Bacillota</taxon>
        <taxon>Clostridia</taxon>
        <taxon>Christensenellales</taxon>
        <taxon>Christensenellaceae</taxon>
        <taxon>Guopingia</taxon>
    </lineage>
</organism>
<reference evidence="11" key="1">
    <citation type="submission" date="2020-08" db="EMBL/GenBank/DDBJ databases">
        <title>Genome public.</title>
        <authorList>
            <person name="Liu C."/>
            <person name="Sun Q."/>
        </authorList>
    </citation>
    <scope>NUCLEOTIDE SEQUENCE</scope>
    <source>
        <strain evidence="11">NSJ-63</strain>
    </source>
</reference>
<evidence type="ECO:0000256" key="2">
    <source>
        <dbReference type="ARBA" id="ARBA00008417"/>
    </source>
</evidence>
<comment type="subcellular location">
    <subcellularLocation>
        <location evidence="1">Cell membrane</location>
        <topology evidence="1">Multi-pass membrane protein</topology>
    </subcellularLocation>
</comment>